<dbReference type="InterPro" id="IPR002577">
    <property type="entry name" value="HTH_HxlR"/>
</dbReference>
<dbReference type="Pfam" id="PF01638">
    <property type="entry name" value="HxlR"/>
    <property type="match status" value="1"/>
</dbReference>
<gene>
    <name evidence="5" type="ORF">VB264_05955</name>
</gene>
<dbReference type="PROSITE" id="PS51118">
    <property type="entry name" value="HTH_HXLR"/>
    <property type="match status" value="1"/>
</dbReference>
<reference evidence="5 6" key="1">
    <citation type="submission" date="2023-12" db="EMBL/GenBank/DDBJ databases">
        <title>Novel species of the genus Arcicella isolated from rivers.</title>
        <authorList>
            <person name="Lu H."/>
        </authorList>
    </citation>
    <scope>NUCLEOTIDE SEQUENCE [LARGE SCALE GENOMIC DNA]</scope>
    <source>
        <strain evidence="5 6">LMG 21963</strain>
    </source>
</reference>
<dbReference type="InterPro" id="IPR036390">
    <property type="entry name" value="WH_DNA-bd_sf"/>
</dbReference>
<evidence type="ECO:0000259" key="4">
    <source>
        <dbReference type="PROSITE" id="PS51118"/>
    </source>
</evidence>
<dbReference type="SUPFAM" id="SSF46785">
    <property type="entry name" value="Winged helix' DNA-binding domain"/>
    <property type="match status" value="1"/>
</dbReference>
<keyword evidence="1" id="KW-0805">Transcription regulation</keyword>
<sequence>MKLKSQEEIKEAIEKSCAQDHTQGILAARDVMELLAGKWKIQIIATLSFDGKKRFMDLLRHVDGIGSKMLSKELQNLESHQLITRTVCNTKPITVMYEITEYGQSLNGLIIEMINWGIEHRKKIMS</sequence>
<evidence type="ECO:0000256" key="2">
    <source>
        <dbReference type="ARBA" id="ARBA00023125"/>
    </source>
</evidence>
<name>A0ABU5QJV3_9BACT</name>
<evidence type="ECO:0000313" key="6">
    <source>
        <dbReference type="Proteomes" id="UP001304671"/>
    </source>
</evidence>
<keyword evidence="6" id="KW-1185">Reference proteome</keyword>
<dbReference type="Gene3D" id="1.10.10.10">
    <property type="entry name" value="Winged helix-like DNA-binding domain superfamily/Winged helix DNA-binding domain"/>
    <property type="match status" value="1"/>
</dbReference>
<dbReference type="PANTHER" id="PTHR33204:SF39">
    <property type="entry name" value="TRANSCRIPTIONAL REGULATORY PROTEIN"/>
    <property type="match status" value="1"/>
</dbReference>
<dbReference type="RefSeq" id="WP_323247615.1">
    <property type="nucleotide sequence ID" value="NZ_JAYFUL010000006.1"/>
</dbReference>
<evidence type="ECO:0000256" key="3">
    <source>
        <dbReference type="ARBA" id="ARBA00023163"/>
    </source>
</evidence>
<dbReference type="PANTHER" id="PTHR33204">
    <property type="entry name" value="TRANSCRIPTIONAL REGULATOR, MARR FAMILY"/>
    <property type="match status" value="1"/>
</dbReference>
<protein>
    <submittedName>
        <fullName evidence="5">Helix-turn-helix domain-containing protein</fullName>
    </submittedName>
</protein>
<dbReference type="EMBL" id="JAYFUL010000006">
    <property type="protein sequence ID" value="MEA5257318.1"/>
    <property type="molecule type" value="Genomic_DNA"/>
</dbReference>
<accession>A0ABU5QJV3</accession>
<keyword evidence="3" id="KW-0804">Transcription</keyword>
<dbReference type="Proteomes" id="UP001304671">
    <property type="component" value="Unassembled WGS sequence"/>
</dbReference>
<keyword evidence="2" id="KW-0238">DNA-binding</keyword>
<comment type="caution">
    <text evidence="5">The sequence shown here is derived from an EMBL/GenBank/DDBJ whole genome shotgun (WGS) entry which is preliminary data.</text>
</comment>
<evidence type="ECO:0000256" key="1">
    <source>
        <dbReference type="ARBA" id="ARBA00023015"/>
    </source>
</evidence>
<feature type="domain" description="HTH hxlR-type" evidence="4">
    <location>
        <begin position="17"/>
        <end position="125"/>
    </location>
</feature>
<proteinExistence type="predicted"/>
<organism evidence="5 6">
    <name type="scientific">Arcicella aquatica</name>
    <dbReference type="NCBI Taxonomy" id="217141"/>
    <lineage>
        <taxon>Bacteria</taxon>
        <taxon>Pseudomonadati</taxon>
        <taxon>Bacteroidota</taxon>
        <taxon>Cytophagia</taxon>
        <taxon>Cytophagales</taxon>
        <taxon>Flectobacillaceae</taxon>
        <taxon>Arcicella</taxon>
    </lineage>
</organism>
<dbReference type="InterPro" id="IPR036388">
    <property type="entry name" value="WH-like_DNA-bd_sf"/>
</dbReference>
<evidence type="ECO:0000313" key="5">
    <source>
        <dbReference type="EMBL" id="MEA5257318.1"/>
    </source>
</evidence>